<dbReference type="EMBL" id="BFAD01000001">
    <property type="protein sequence ID" value="GBE78358.1"/>
    <property type="molecule type" value="Genomic_DNA"/>
</dbReference>
<comment type="caution">
    <text evidence="2">The sequence shown here is derived from an EMBL/GenBank/DDBJ whole genome shotgun (WGS) entry which is preliminary data.</text>
</comment>
<dbReference type="RefSeq" id="XP_027609271.1">
    <property type="nucleotide sequence ID" value="XM_027753470.1"/>
</dbReference>
<protein>
    <submittedName>
        <fullName evidence="2">Uncharacterized protein</fullName>
    </submittedName>
</protein>
<keyword evidence="3" id="KW-1185">Reference proteome</keyword>
<reference evidence="2 3" key="1">
    <citation type="journal article" date="2018" name="Sci. Rep.">
        <title>Genome sequence of the cauliflower mushroom Sparassis crispa (Hanabiratake) and its association with beneficial usage.</title>
        <authorList>
            <person name="Kiyama R."/>
            <person name="Furutani Y."/>
            <person name="Kawaguchi K."/>
            <person name="Nakanishi T."/>
        </authorList>
    </citation>
    <scope>NUCLEOTIDE SEQUENCE [LARGE SCALE GENOMIC DNA]</scope>
</reference>
<evidence type="ECO:0000313" key="3">
    <source>
        <dbReference type="Proteomes" id="UP000287166"/>
    </source>
</evidence>
<organism evidence="2 3">
    <name type="scientific">Sparassis crispa</name>
    <dbReference type="NCBI Taxonomy" id="139825"/>
    <lineage>
        <taxon>Eukaryota</taxon>
        <taxon>Fungi</taxon>
        <taxon>Dikarya</taxon>
        <taxon>Basidiomycota</taxon>
        <taxon>Agaricomycotina</taxon>
        <taxon>Agaricomycetes</taxon>
        <taxon>Polyporales</taxon>
        <taxon>Sparassidaceae</taxon>
        <taxon>Sparassis</taxon>
    </lineage>
</organism>
<dbReference type="InParanoid" id="A0A401G889"/>
<name>A0A401G889_9APHY</name>
<feature type="compositionally biased region" description="Low complexity" evidence="1">
    <location>
        <begin position="128"/>
        <end position="144"/>
    </location>
</feature>
<evidence type="ECO:0000313" key="2">
    <source>
        <dbReference type="EMBL" id="GBE78358.1"/>
    </source>
</evidence>
<proteinExistence type="predicted"/>
<feature type="compositionally biased region" description="Basic and acidic residues" evidence="1">
    <location>
        <begin position="100"/>
        <end position="126"/>
    </location>
</feature>
<dbReference type="Proteomes" id="UP000287166">
    <property type="component" value="Unassembled WGS sequence"/>
</dbReference>
<dbReference type="GeneID" id="38775275"/>
<accession>A0A401G889</accession>
<feature type="region of interest" description="Disordered" evidence="1">
    <location>
        <begin position="88"/>
        <end position="164"/>
    </location>
</feature>
<sequence>MVATTGVLRPFLQKALLAERSEEAATLMTPPLFATSQPASPLAVLPSSPTSMCSSPLSSCSSRRNSPVAEGLVLLLPFKPLENMAIEGPAHGHTATKGPAHADHVTEGPAHADHVTEGPAHADHATKGPAHAGHAAEGPTHGGHLAQAPAHEGHPKNGKRKRRQAKCLRIKAAEIYSYKMHSPLAVKLCKLSVVSSGL</sequence>
<evidence type="ECO:0000256" key="1">
    <source>
        <dbReference type="SAM" id="MobiDB-lite"/>
    </source>
</evidence>
<gene>
    <name evidence="2" type="ORF">SCP_0112430</name>
</gene>
<dbReference type="AlphaFoldDB" id="A0A401G889"/>